<accession>A0A194VZ75</accession>
<dbReference type="Proteomes" id="UP000078559">
    <property type="component" value="Chromosome 5"/>
</dbReference>
<evidence type="ECO:0000313" key="2">
    <source>
        <dbReference type="EMBL" id="KUI69551.1"/>
    </source>
</evidence>
<reference evidence="2" key="1">
    <citation type="submission" date="2014-12" db="EMBL/GenBank/DDBJ databases">
        <title>Genome Sequence of Valsa Canker Pathogens Uncovers a Specific Adaption of Colonization on Woody Bark.</title>
        <authorList>
            <person name="Yin Z."/>
            <person name="Liu H."/>
            <person name="Gao X."/>
            <person name="Li Z."/>
            <person name="Song N."/>
            <person name="Ke X."/>
            <person name="Dai Q."/>
            <person name="Wu Y."/>
            <person name="Sun Y."/>
            <person name="Xu J.-R."/>
            <person name="Kang Z.K."/>
            <person name="Wang L."/>
            <person name="Huang L."/>
        </authorList>
    </citation>
    <scope>NUCLEOTIDE SEQUENCE [LARGE SCALE GENOMIC DNA]</scope>
    <source>
        <strain evidence="2">03-8</strain>
    </source>
</reference>
<feature type="compositionally biased region" description="Polar residues" evidence="1">
    <location>
        <begin position="91"/>
        <end position="102"/>
    </location>
</feature>
<proteinExistence type="predicted"/>
<feature type="region of interest" description="Disordered" evidence="1">
    <location>
        <begin position="41"/>
        <end position="213"/>
    </location>
</feature>
<feature type="compositionally biased region" description="Basic residues" evidence="1">
    <location>
        <begin position="112"/>
        <end position="125"/>
    </location>
</feature>
<feature type="compositionally biased region" description="Basic and acidic residues" evidence="1">
    <location>
        <begin position="156"/>
        <end position="188"/>
    </location>
</feature>
<feature type="compositionally biased region" description="Basic and acidic residues" evidence="1">
    <location>
        <begin position="306"/>
        <end position="317"/>
    </location>
</feature>
<keyword evidence="3" id="KW-1185">Reference proteome</keyword>
<feature type="region of interest" description="Disordered" evidence="1">
    <location>
        <begin position="235"/>
        <end position="282"/>
    </location>
</feature>
<name>A0A194VZ75_CYTMA</name>
<feature type="region of interest" description="Disordered" evidence="1">
    <location>
        <begin position="1"/>
        <end position="24"/>
    </location>
</feature>
<gene>
    <name evidence="2" type="ORF">VM1G_04831</name>
</gene>
<sequence length="330" mass="36912">MTMSLNQPSPPKEPSLLDRAKQTVASATTKVTAAREIIEEKAHNVLPPKIANLTLGERKARQDNGPRPTHPRYKPPSPEAFGIVDPDIRSASPSDGGENSSWEAIPHNLSPRMKRRRRAQRKRPRAMTNDNKKTSSLIDDFDSEFKSTCPPQLTEKMTEREEWKDSLRRVREQRGNNKAVETRKEALRQARRAAVEDAASSASEESYESKSSDELVRELLKLPNTRSWIHGVGKKRVAVPGDPPEAVYRTHHGPGQSEAEGPKEFLEGLGTSQYTPAGVGEASSVGSRLARYRDMGKHFKSGNVGDESRERNVHDDAQERAEWLKSLNLR</sequence>
<organism evidence="2 3">
    <name type="scientific">Cytospora mali</name>
    <name type="common">Apple Valsa canker fungus</name>
    <name type="synonym">Valsa mali</name>
    <dbReference type="NCBI Taxonomy" id="578113"/>
    <lineage>
        <taxon>Eukaryota</taxon>
        <taxon>Fungi</taxon>
        <taxon>Dikarya</taxon>
        <taxon>Ascomycota</taxon>
        <taxon>Pezizomycotina</taxon>
        <taxon>Sordariomycetes</taxon>
        <taxon>Sordariomycetidae</taxon>
        <taxon>Diaporthales</taxon>
        <taxon>Cytosporaceae</taxon>
        <taxon>Cytospora</taxon>
    </lineage>
</organism>
<dbReference type="AlphaFoldDB" id="A0A194VZ75"/>
<evidence type="ECO:0000256" key="1">
    <source>
        <dbReference type="SAM" id="MobiDB-lite"/>
    </source>
</evidence>
<dbReference type="EMBL" id="CM003102">
    <property type="protein sequence ID" value="KUI69551.1"/>
    <property type="molecule type" value="Genomic_DNA"/>
</dbReference>
<evidence type="ECO:0000313" key="3">
    <source>
        <dbReference type="Proteomes" id="UP000078559"/>
    </source>
</evidence>
<protein>
    <submittedName>
        <fullName evidence="2">Uncharacterized protein</fullName>
    </submittedName>
</protein>
<feature type="region of interest" description="Disordered" evidence="1">
    <location>
        <begin position="298"/>
        <end position="317"/>
    </location>
</feature>
<dbReference type="OrthoDB" id="5242502at2759"/>